<dbReference type="Pfam" id="PF01614">
    <property type="entry name" value="IclR_C"/>
    <property type="match status" value="1"/>
</dbReference>
<dbReference type="PANTHER" id="PTHR30136:SF24">
    <property type="entry name" value="HTH-TYPE TRANSCRIPTIONAL REPRESSOR ALLR"/>
    <property type="match status" value="1"/>
</dbReference>
<proteinExistence type="predicted"/>
<name>A0A518AX63_9BACT</name>
<dbReference type="InterPro" id="IPR014757">
    <property type="entry name" value="Tscrpt_reg_IclR_C"/>
</dbReference>
<feature type="domain" description="IclR-ED" evidence="5">
    <location>
        <begin position="81"/>
        <end position="264"/>
    </location>
</feature>
<dbReference type="Pfam" id="PF09339">
    <property type="entry name" value="HTH_IclR"/>
    <property type="match status" value="1"/>
</dbReference>
<evidence type="ECO:0000313" key="6">
    <source>
        <dbReference type="EMBL" id="QDU59270.1"/>
    </source>
</evidence>
<dbReference type="PROSITE" id="PS51077">
    <property type="entry name" value="HTH_ICLR"/>
    <property type="match status" value="1"/>
</dbReference>
<evidence type="ECO:0000259" key="4">
    <source>
        <dbReference type="PROSITE" id="PS51077"/>
    </source>
</evidence>
<dbReference type="GO" id="GO:0045892">
    <property type="term" value="P:negative regulation of DNA-templated transcription"/>
    <property type="evidence" value="ECO:0007669"/>
    <property type="project" value="TreeGrafter"/>
</dbReference>
<dbReference type="KEGG" id="knv:Pan216_00980"/>
<dbReference type="EMBL" id="CP036279">
    <property type="protein sequence ID" value="QDU59270.1"/>
    <property type="molecule type" value="Genomic_DNA"/>
</dbReference>
<dbReference type="GO" id="GO:0003700">
    <property type="term" value="F:DNA-binding transcription factor activity"/>
    <property type="evidence" value="ECO:0007669"/>
    <property type="project" value="TreeGrafter"/>
</dbReference>
<dbReference type="PROSITE" id="PS51078">
    <property type="entry name" value="ICLR_ED"/>
    <property type="match status" value="1"/>
</dbReference>
<accession>A0A518AX63</accession>
<evidence type="ECO:0000256" key="2">
    <source>
        <dbReference type="ARBA" id="ARBA00023125"/>
    </source>
</evidence>
<dbReference type="PANTHER" id="PTHR30136">
    <property type="entry name" value="HELIX-TURN-HELIX TRANSCRIPTIONAL REGULATOR, ICLR FAMILY"/>
    <property type="match status" value="1"/>
</dbReference>
<dbReference type="GO" id="GO:0003677">
    <property type="term" value="F:DNA binding"/>
    <property type="evidence" value="ECO:0007669"/>
    <property type="project" value="UniProtKB-KW"/>
</dbReference>
<dbReference type="SUPFAM" id="SSF55781">
    <property type="entry name" value="GAF domain-like"/>
    <property type="match status" value="1"/>
</dbReference>
<evidence type="ECO:0000259" key="5">
    <source>
        <dbReference type="PROSITE" id="PS51078"/>
    </source>
</evidence>
<dbReference type="InterPro" id="IPR005471">
    <property type="entry name" value="Tscrpt_reg_IclR_N"/>
</dbReference>
<dbReference type="InterPro" id="IPR036390">
    <property type="entry name" value="WH_DNA-bd_sf"/>
</dbReference>
<keyword evidence="7" id="KW-1185">Reference proteome</keyword>
<dbReference type="Gene3D" id="3.30.450.40">
    <property type="match status" value="1"/>
</dbReference>
<dbReference type="SUPFAM" id="SSF46785">
    <property type="entry name" value="Winged helix' DNA-binding domain"/>
    <property type="match status" value="1"/>
</dbReference>
<dbReference type="InterPro" id="IPR050707">
    <property type="entry name" value="HTH_MetabolicPath_Reg"/>
</dbReference>
<evidence type="ECO:0000256" key="3">
    <source>
        <dbReference type="ARBA" id="ARBA00023163"/>
    </source>
</evidence>
<dbReference type="AlphaFoldDB" id="A0A518AX63"/>
<dbReference type="SMART" id="SM00346">
    <property type="entry name" value="HTH_ICLR"/>
    <property type="match status" value="1"/>
</dbReference>
<dbReference type="Proteomes" id="UP000317093">
    <property type="component" value="Chromosome"/>
</dbReference>
<dbReference type="InterPro" id="IPR036388">
    <property type="entry name" value="WH-like_DNA-bd_sf"/>
</dbReference>
<dbReference type="RefSeq" id="WP_419193103.1">
    <property type="nucleotide sequence ID" value="NZ_CP036279.1"/>
</dbReference>
<keyword evidence="1" id="KW-0805">Transcription regulation</keyword>
<sequence length="270" mass="30059">MNAAKRKNEPGDLQRYHVPNLERALRIMEFLAEQAEGCGLSLIAEKLEFPKNSVFRIVSTLHAYGYVERDEVGKTYRLSRKLLDLGYAAIDESNLVEKSLDVMRRLRDETGETALIATLTQGRGIVLEQVPGLHPVKVVVEVGHSFPLHCAAPAKAMVAFLPEPERKSHLDTMSFPRFTKRTITSKQAMREELEQVVSLGYAVDHAEELEDLHCVAAPVLNHRNYPVASIWVTGPSYRLRAADFAKIGPLVAARAGEISARLGHQSIRLA</sequence>
<organism evidence="6 7">
    <name type="scientific">Kolteria novifilia</name>
    <dbReference type="NCBI Taxonomy" id="2527975"/>
    <lineage>
        <taxon>Bacteria</taxon>
        <taxon>Pseudomonadati</taxon>
        <taxon>Planctomycetota</taxon>
        <taxon>Planctomycetia</taxon>
        <taxon>Kolteriales</taxon>
        <taxon>Kolteriaceae</taxon>
        <taxon>Kolteria</taxon>
    </lineage>
</organism>
<dbReference type="FunFam" id="1.10.10.10:FF:000056">
    <property type="entry name" value="IclR family transcriptional regulator"/>
    <property type="match status" value="1"/>
</dbReference>
<gene>
    <name evidence="6" type="primary">allR</name>
    <name evidence="6" type="ORF">Pan216_00980</name>
</gene>
<keyword evidence="3" id="KW-0804">Transcription</keyword>
<dbReference type="InterPro" id="IPR029016">
    <property type="entry name" value="GAF-like_dom_sf"/>
</dbReference>
<protein>
    <submittedName>
        <fullName evidence="6">HTH-type transcriptional repressor AllR</fullName>
    </submittedName>
</protein>
<evidence type="ECO:0000313" key="7">
    <source>
        <dbReference type="Proteomes" id="UP000317093"/>
    </source>
</evidence>
<keyword evidence="2" id="KW-0238">DNA-binding</keyword>
<reference evidence="6 7" key="1">
    <citation type="submission" date="2019-02" db="EMBL/GenBank/DDBJ databases">
        <title>Deep-cultivation of Planctomycetes and their phenomic and genomic characterization uncovers novel biology.</title>
        <authorList>
            <person name="Wiegand S."/>
            <person name="Jogler M."/>
            <person name="Boedeker C."/>
            <person name="Pinto D."/>
            <person name="Vollmers J."/>
            <person name="Rivas-Marin E."/>
            <person name="Kohn T."/>
            <person name="Peeters S.H."/>
            <person name="Heuer A."/>
            <person name="Rast P."/>
            <person name="Oberbeckmann S."/>
            <person name="Bunk B."/>
            <person name="Jeske O."/>
            <person name="Meyerdierks A."/>
            <person name="Storesund J.E."/>
            <person name="Kallscheuer N."/>
            <person name="Luecker S."/>
            <person name="Lage O.M."/>
            <person name="Pohl T."/>
            <person name="Merkel B.J."/>
            <person name="Hornburger P."/>
            <person name="Mueller R.-W."/>
            <person name="Bruemmer F."/>
            <person name="Labrenz M."/>
            <person name="Spormann A.M."/>
            <person name="Op den Camp H."/>
            <person name="Overmann J."/>
            <person name="Amann R."/>
            <person name="Jetten M.S.M."/>
            <person name="Mascher T."/>
            <person name="Medema M.H."/>
            <person name="Devos D.P."/>
            <person name="Kaster A.-K."/>
            <person name="Ovreas L."/>
            <person name="Rohde M."/>
            <person name="Galperin M.Y."/>
            <person name="Jogler C."/>
        </authorList>
    </citation>
    <scope>NUCLEOTIDE SEQUENCE [LARGE SCALE GENOMIC DNA]</scope>
    <source>
        <strain evidence="6 7">Pan216</strain>
    </source>
</reference>
<feature type="domain" description="HTH iclR-type" evidence="4">
    <location>
        <begin position="18"/>
        <end position="80"/>
    </location>
</feature>
<dbReference type="Gene3D" id="1.10.10.10">
    <property type="entry name" value="Winged helix-like DNA-binding domain superfamily/Winged helix DNA-binding domain"/>
    <property type="match status" value="1"/>
</dbReference>
<evidence type="ECO:0000256" key="1">
    <source>
        <dbReference type="ARBA" id="ARBA00023015"/>
    </source>
</evidence>